<evidence type="ECO:0000256" key="4">
    <source>
        <dbReference type="ARBA" id="ARBA00022723"/>
    </source>
</evidence>
<keyword evidence="5 10" id="KW-0560">Oxidoreductase</keyword>
<name>E0UQH3_SULAO</name>
<feature type="domain" description="Nitrite/Sulfite reductase ferredoxin-like" evidence="9">
    <location>
        <begin position="69"/>
        <end position="130"/>
    </location>
</feature>
<evidence type="ECO:0000256" key="3">
    <source>
        <dbReference type="ARBA" id="ARBA00022617"/>
    </source>
</evidence>
<dbReference type="KEGG" id="sua:Saut_0726"/>
<feature type="domain" description="Nitrite/sulphite reductase 4Fe-4S" evidence="8">
    <location>
        <begin position="141"/>
        <end position="290"/>
    </location>
</feature>
<keyword evidence="6" id="KW-0408">Iron</keyword>
<dbReference type="eggNOG" id="COG0155">
    <property type="taxonomic scope" value="Bacteria"/>
</dbReference>
<dbReference type="SUPFAM" id="SSF56014">
    <property type="entry name" value="Nitrite and sulphite reductase 4Fe-4S domain-like"/>
    <property type="match status" value="2"/>
</dbReference>
<dbReference type="InterPro" id="IPR045854">
    <property type="entry name" value="NO2/SO3_Rdtase_4Fe4S_sf"/>
</dbReference>
<evidence type="ECO:0000259" key="9">
    <source>
        <dbReference type="Pfam" id="PF03460"/>
    </source>
</evidence>
<keyword evidence="7" id="KW-0411">Iron-sulfur</keyword>
<keyword evidence="4" id="KW-0479">Metal-binding</keyword>
<keyword evidence="2" id="KW-0004">4Fe-4S</keyword>
<dbReference type="HOGENOM" id="CLU_015667_2_3_7"/>
<sequence length="638" mass="72022">MQLEVLEKAYEARNKKVNKIEKVKDLKKPMQAFEKITQYAKEGYDAIPDEDKKYFLKCFGIYDKDAQTPQQFMMRVRVSGGHLGAVQAKKIGEIAKEFGQDYIDITTRAQIELRFLNIEDMPAILAGLDAVGLTSYQTGVDNFRNIVTDPLDKDGFDNVLPSYNLLKKIEKTFLKNPDWISTLPRKFNTGISGSLVNRCNVFGHDCSLVLAQKDGVYGYNMFLGGKVGMIAKSADIFLTNEEEVLKAYGSLIEIFRKYGFRDNRNKNRLHFLIDAVGMPEISTAIREVAGVDFATAGDTMTQMNPVDSEHGKVQLRDGSFGVHVIVPSGIFAGSDLIKVAELSQIHGSGEIRFSVEQNIYILGVKDTTALLQDAFFTRYKNINTPYFNNLVACAGTKHCAFGVIENKADAIEMAEYLSTKVPLKSGRVRMYWSACVKGCGTHEIGDIGFEGCKTKVNGQTEDGVHITIGGKIVSEGKNGYTVIKASPLRFSRFFVETLILEYKKLRLKNESFEKFHDRVLSQYSHAYIGFYMQLQAYLRAKHIDINLDIKKMTKTGKNEEFEIFELGRKIYFSFSKQEAYSAYDRFTNENPREKLTNIKKILPELDENIANLLTKMLDNNESNRAVVFSELSSYINLA</sequence>
<dbReference type="Pfam" id="PF01077">
    <property type="entry name" value="NIR_SIR"/>
    <property type="match status" value="1"/>
</dbReference>
<dbReference type="InterPro" id="IPR005117">
    <property type="entry name" value="NiRdtase/SiRdtase_haem-b_fer"/>
</dbReference>
<keyword evidence="11" id="KW-1185">Reference proteome</keyword>
<dbReference type="GO" id="GO:0051539">
    <property type="term" value="F:4 iron, 4 sulfur cluster binding"/>
    <property type="evidence" value="ECO:0007669"/>
    <property type="project" value="UniProtKB-KW"/>
</dbReference>
<organism evidence="10 11">
    <name type="scientific">Sulfurimonas autotrophica (strain ATCC BAA-671 / DSM 16294 / JCM 11897 / OK10)</name>
    <dbReference type="NCBI Taxonomy" id="563040"/>
    <lineage>
        <taxon>Bacteria</taxon>
        <taxon>Pseudomonadati</taxon>
        <taxon>Campylobacterota</taxon>
        <taxon>Epsilonproteobacteria</taxon>
        <taxon>Campylobacterales</taxon>
        <taxon>Sulfurimonadaceae</taxon>
        <taxon>Sulfurimonas</taxon>
    </lineage>
</organism>
<evidence type="ECO:0000256" key="6">
    <source>
        <dbReference type="ARBA" id="ARBA00023004"/>
    </source>
</evidence>
<accession>E0UQH3</accession>
<comment type="similarity">
    <text evidence="1">Belongs to the nitrite and sulfite reductase 4Fe-4S domain family.</text>
</comment>
<protein>
    <submittedName>
        <fullName evidence="10">Ferredoxin--nitrite reductase</fullName>
        <ecNumber evidence="10">1.7.7.1</ecNumber>
    </submittedName>
</protein>
<evidence type="ECO:0000256" key="5">
    <source>
        <dbReference type="ARBA" id="ARBA00023002"/>
    </source>
</evidence>
<dbReference type="GO" id="GO:0046872">
    <property type="term" value="F:metal ion binding"/>
    <property type="evidence" value="ECO:0007669"/>
    <property type="project" value="UniProtKB-KW"/>
</dbReference>
<dbReference type="STRING" id="563040.Saut_0726"/>
<dbReference type="Proteomes" id="UP000007803">
    <property type="component" value="Chromosome"/>
</dbReference>
<dbReference type="GO" id="GO:0048307">
    <property type="term" value="F:ferredoxin-nitrite reductase activity"/>
    <property type="evidence" value="ECO:0007669"/>
    <property type="project" value="UniProtKB-EC"/>
</dbReference>
<gene>
    <name evidence="10" type="ordered locus">Saut_0726</name>
</gene>
<evidence type="ECO:0000256" key="7">
    <source>
        <dbReference type="ARBA" id="ARBA00023014"/>
    </source>
</evidence>
<evidence type="ECO:0000259" key="8">
    <source>
        <dbReference type="Pfam" id="PF01077"/>
    </source>
</evidence>
<dbReference type="Pfam" id="PF03460">
    <property type="entry name" value="NIR_SIR_ferr"/>
    <property type="match status" value="2"/>
</dbReference>
<evidence type="ECO:0000256" key="2">
    <source>
        <dbReference type="ARBA" id="ARBA00022485"/>
    </source>
</evidence>
<dbReference type="Gene3D" id="3.90.480.20">
    <property type="match status" value="1"/>
</dbReference>
<dbReference type="EMBL" id="CP002205">
    <property type="protein sequence ID" value="ADN08775.1"/>
    <property type="molecule type" value="Genomic_DNA"/>
</dbReference>
<keyword evidence="3" id="KW-0349">Heme</keyword>
<evidence type="ECO:0000256" key="1">
    <source>
        <dbReference type="ARBA" id="ARBA00010429"/>
    </source>
</evidence>
<evidence type="ECO:0000313" key="10">
    <source>
        <dbReference type="EMBL" id="ADN08775.1"/>
    </source>
</evidence>
<dbReference type="EC" id="1.7.7.1" evidence="10"/>
<dbReference type="InterPro" id="IPR051329">
    <property type="entry name" value="NIR_SIR_4Fe-4S"/>
</dbReference>
<dbReference type="PANTHER" id="PTHR32439">
    <property type="entry name" value="FERREDOXIN--NITRITE REDUCTASE, CHLOROPLASTIC"/>
    <property type="match status" value="1"/>
</dbReference>
<feature type="domain" description="Nitrite/Sulfite reductase ferredoxin-like" evidence="9">
    <location>
        <begin position="315"/>
        <end position="366"/>
    </location>
</feature>
<dbReference type="SUPFAM" id="SSF55124">
    <property type="entry name" value="Nitrite/Sulfite reductase N-terminal domain-like"/>
    <property type="match status" value="2"/>
</dbReference>
<dbReference type="Gene3D" id="3.30.413.10">
    <property type="entry name" value="Sulfite Reductase Hemoprotein, domain 1"/>
    <property type="match status" value="2"/>
</dbReference>
<dbReference type="InterPro" id="IPR036136">
    <property type="entry name" value="Nit/Sulf_reduc_fer-like_dom_sf"/>
</dbReference>
<dbReference type="GO" id="GO:0020037">
    <property type="term" value="F:heme binding"/>
    <property type="evidence" value="ECO:0007669"/>
    <property type="project" value="InterPro"/>
</dbReference>
<dbReference type="RefSeq" id="WP_013326531.1">
    <property type="nucleotide sequence ID" value="NC_014506.1"/>
</dbReference>
<dbReference type="PANTHER" id="PTHR32439:SF0">
    <property type="entry name" value="FERREDOXIN--NITRITE REDUCTASE, CHLOROPLASTIC"/>
    <property type="match status" value="1"/>
</dbReference>
<dbReference type="AlphaFoldDB" id="E0UQH3"/>
<proteinExistence type="inferred from homology"/>
<reference evidence="11" key="1">
    <citation type="journal article" date="2010" name="Stand. Genomic Sci.">
        <title>Complete genome sequence of Sulfurimonas autotrophica type strain (OK10).</title>
        <authorList>
            <person name="Sikorski J."/>
            <person name="Munk C."/>
            <person name="Lapidus A."/>
            <person name="Djao O."/>
            <person name="Lucas S."/>
            <person name="Glavina Del Rio T."/>
            <person name="Nolan M."/>
            <person name="Tice H."/>
            <person name="Han C."/>
            <person name="Cheng J."/>
            <person name="Tapia R."/>
            <person name="Goodwin L."/>
            <person name="Pitluck S."/>
            <person name="Liolios K."/>
            <person name="Ivanova N."/>
            <person name="Mavromatis K."/>
            <person name="Mikhailova N."/>
            <person name="Pati A."/>
            <person name="Sims D."/>
            <person name="Meincke L."/>
            <person name="Brettin T."/>
            <person name="Detter J."/>
            <person name="Chen A."/>
            <person name="Palaniappan K."/>
            <person name="Land M."/>
            <person name="Hauser L."/>
            <person name="Chang Y."/>
            <person name="Jeffries C."/>
            <person name="Rohde M."/>
            <person name="Lang E."/>
            <person name="Spring S."/>
            <person name="Goker M."/>
            <person name="Woyke T."/>
            <person name="Bristow J."/>
            <person name="Eisen J."/>
            <person name="Markowitz V."/>
            <person name="Hugenholtz P."/>
            <person name="Kyrpides N."/>
            <person name="Klenk H."/>
        </authorList>
    </citation>
    <scope>NUCLEOTIDE SEQUENCE [LARGE SCALE GENOMIC DNA]</scope>
    <source>
        <strain evidence="11">ATCC BAA-671 / DSM 16294 / JCM 11897 / OK10</strain>
    </source>
</reference>
<dbReference type="InterPro" id="IPR006067">
    <property type="entry name" value="NO2/SO3_Rdtase_4Fe4S_dom"/>
</dbReference>
<evidence type="ECO:0000313" key="11">
    <source>
        <dbReference type="Proteomes" id="UP000007803"/>
    </source>
</evidence>